<dbReference type="SUPFAM" id="SSF49482">
    <property type="entry name" value="Aromatic compound dioxygenase"/>
    <property type="match status" value="1"/>
</dbReference>
<dbReference type="EMBL" id="RXLQ01000020">
    <property type="protein sequence ID" value="RSZ55884.1"/>
    <property type="molecule type" value="Genomic_DNA"/>
</dbReference>
<feature type="region of interest" description="Disordered" evidence="1">
    <location>
        <begin position="49"/>
        <end position="86"/>
    </location>
</feature>
<keyword evidence="3" id="KW-0223">Dioxygenase</keyword>
<evidence type="ECO:0000259" key="2">
    <source>
        <dbReference type="Pfam" id="PF00775"/>
    </source>
</evidence>
<dbReference type="RefSeq" id="WP_126077154.1">
    <property type="nucleotide sequence ID" value="NZ_CP051166.1"/>
</dbReference>
<name>A0A430HEA7_9BURK</name>
<gene>
    <name evidence="3" type="ORF">EJB06_27125</name>
</gene>
<feature type="compositionally biased region" description="Low complexity" evidence="1">
    <location>
        <begin position="52"/>
        <end position="72"/>
    </location>
</feature>
<dbReference type="InterPro" id="IPR015889">
    <property type="entry name" value="Intradiol_dOase_core"/>
</dbReference>
<feature type="domain" description="Intradiol ring-cleavage dioxygenases" evidence="2">
    <location>
        <begin position="117"/>
        <end position="194"/>
    </location>
</feature>
<dbReference type="Gene3D" id="2.60.130.10">
    <property type="entry name" value="Aromatic compound dioxygenase"/>
    <property type="match status" value="1"/>
</dbReference>
<evidence type="ECO:0000256" key="1">
    <source>
        <dbReference type="SAM" id="MobiDB-lite"/>
    </source>
</evidence>
<dbReference type="Pfam" id="PF00775">
    <property type="entry name" value="Dioxygenase_C"/>
    <property type="match status" value="1"/>
</dbReference>
<dbReference type="GO" id="GO:0016702">
    <property type="term" value="F:oxidoreductase activity, acting on single donors with incorporation of molecular oxygen, incorporation of two atoms of oxygen"/>
    <property type="evidence" value="ECO:0007669"/>
    <property type="project" value="InterPro"/>
</dbReference>
<organism evidence="3 4">
    <name type="scientific">Massilia atriviolacea</name>
    <dbReference type="NCBI Taxonomy" id="2495579"/>
    <lineage>
        <taxon>Bacteria</taxon>
        <taxon>Pseudomonadati</taxon>
        <taxon>Pseudomonadota</taxon>
        <taxon>Betaproteobacteria</taxon>
        <taxon>Burkholderiales</taxon>
        <taxon>Oxalobacteraceae</taxon>
        <taxon>Telluria group</taxon>
        <taxon>Massilia</taxon>
    </lineage>
</organism>
<dbReference type="Proteomes" id="UP000278085">
    <property type="component" value="Unassembled WGS sequence"/>
</dbReference>
<dbReference type="OrthoDB" id="9805815at2"/>
<protein>
    <submittedName>
        <fullName evidence="3">Intradiol ring-cleavage dioxygenase</fullName>
    </submittedName>
</protein>
<dbReference type="PANTHER" id="PTHR34315:SF1">
    <property type="entry name" value="INTRADIOL RING-CLEAVAGE DIOXYGENASES DOMAIN-CONTAINING PROTEIN-RELATED"/>
    <property type="match status" value="1"/>
</dbReference>
<keyword evidence="3" id="KW-0560">Oxidoreductase</keyword>
<dbReference type="PANTHER" id="PTHR34315">
    <property type="match status" value="1"/>
</dbReference>
<dbReference type="PROSITE" id="PS51318">
    <property type="entry name" value="TAT"/>
    <property type="match status" value="1"/>
</dbReference>
<evidence type="ECO:0000313" key="3">
    <source>
        <dbReference type="EMBL" id="RSZ55884.1"/>
    </source>
</evidence>
<dbReference type="InterPro" id="IPR006311">
    <property type="entry name" value="TAT_signal"/>
</dbReference>
<comment type="caution">
    <text evidence="3">The sequence shown here is derived from an EMBL/GenBank/DDBJ whole genome shotgun (WGS) entry which is preliminary data.</text>
</comment>
<proteinExistence type="predicted"/>
<keyword evidence="4" id="KW-1185">Reference proteome</keyword>
<reference evidence="3 4" key="1">
    <citation type="submission" date="2018-12" db="EMBL/GenBank/DDBJ databases">
        <authorList>
            <person name="Yang E."/>
        </authorList>
    </citation>
    <scope>NUCLEOTIDE SEQUENCE [LARGE SCALE GENOMIC DNA]</scope>
    <source>
        <strain evidence="3 4">SOD</strain>
    </source>
</reference>
<evidence type="ECO:0000313" key="4">
    <source>
        <dbReference type="Proteomes" id="UP000278085"/>
    </source>
</evidence>
<dbReference type="InterPro" id="IPR000627">
    <property type="entry name" value="Intradiol_dOase_C"/>
</dbReference>
<accession>A0A430HEA7</accession>
<sequence length="284" mass="28865">MEHHDHDHSLGQDIQAMLDMTLSRRQSLRWLFASAAALPLAACGGGGGGSAGESTAGTTPATPTTGSSASCALIPEETGGPYPADGTNSSVGGVANALILAGIVRPDIRASIAGATGVAAGVPLTIRLQMVNLKSGCAALAGATVYLWHCDREGRYSMYSSGISAENYLRGVQEADAGGMVTFTTIFPGCYAGRMPHVHFEVYPSLAKSTSAANRIKTSQFGFPAAMLAEAYAATGYSASVRNLAGISYATDNVFSDGTALQIASVTGSASLGYVATLTVGVSL</sequence>
<dbReference type="AlphaFoldDB" id="A0A430HEA7"/>
<dbReference type="GO" id="GO:0008199">
    <property type="term" value="F:ferric iron binding"/>
    <property type="evidence" value="ECO:0007669"/>
    <property type="project" value="InterPro"/>
</dbReference>